<sequence length="973" mass="110838">MPVFGIEFGLSCYVVNNGACDILLGRPFIYQANRDTHCRITADGDLVEHITIHDPKDFGNTVSFDLNPEHHKAATKDVVGVESPDQSNGFIVSLVQSDSSMRMLYETGYSPKQQAEIAENARVNNLTVNFQPYEVSTLYKPVGKKIHPVDNPSASGAIPEQDLFLQNTPLWESEIEFFMDRIKTFNLEGVFAFSPEQEGVVGHHIEKPIVIYTVDHKAWQGKTFQLNPKLREIAIEKLNHMSERGQIEPSNSPYRNPWFLVKKKNGDYRIITDVQKLNGVSIRDAFHPFKGDLLSEEVAGHPILTFCDIKNGYGQKEVAIESRDYTSIATPLGSFRHTRLPQGWANSVAVFQRVMSTILQEYVRSIAVCFVDDIGIKGPKTTYDDELKFEGLTLAADKFELARSSATFVGYLVTQDGRFPDPVKMEKLRIFKTPTSVTHVRAFLGMTGFYIVWIDHYALHAEPLYYLLRKDVVFVWNSEQDEAFNYLRDCLLSQPVLRPVDWDLVLILSTDACDKGWGAALGQDYHVNGHRYACRYASGLWKGAECRYSTVKQETLAVMKALKKFRYYLTSVDFILEVDCSALIQLFNKPPDELPQTVFTRWVAYIRLYSFEIRHKKGVDNSAADGLSRVVGSVQICTIFSCPADVNNSVVDPHQPLRYHGFRLIDMLRYLVTLQDPTFDDDPEVDLSSMSHEQKVKSLKRFKQYAFHFFVQDVFMFARRQPHELPPRVLLYREEVDQVLKTFHDDLGHRGLKAVTSHVTIRYWWPGLQGDIHEHCKTYGGPENQAFLSELLKDKSIAQVIVTPHHPQSNGLSERGHQPIVAALKRLRNGNWVDNLSAALFADRITVKPSTGYSPYYLVYGQMGVFSLDFALDTWIPYGTEDMSSGQLLYTRLMQIQAQIDMFDGIYDHLLEYREKSREAFTARTANSTILLSSLVIKFSCLIMQSLVPKASWILVGQGLMWWKSVSTLALMF</sequence>
<dbReference type="InterPro" id="IPR043502">
    <property type="entry name" value="DNA/RNA_pol_sf"/>
</dbReference>
<dbReference type="VEuPathDB" id="FungiDB:TRICI_005070"/>
<dbReference type="InterPro" id="IPR036397">
    <property type="entry name" value="RNaseH_sf"/>
</dbReference>
<keyword evidence="6" id="KW-1185">Reference proteome</keyword>
<dbReference type="Proteomes" id="UP000761534">
    <property type="component" value="Unassembled WGS sequence"/>
</dbReference>
<dbReference type="Pfam" id="PF17921">
    <property type="entry name" value="Integrase_H2C2"/>
    <property type="match status" value="1"/>
</dbReference>
<dbReference type="InterPro" id="IPR000477">
    <property type="entry name" value="RT_dom"/>
</dbReference>
<evidence type="ECO:0000256" key="2">
    <source>
        <dbReference type="ARBA" id="ARBA00023242"/>
    </source>
</evidence>
<feature type="domain" description="Reverse transcriptase" evidence="4">
    <location>
        <begin position="242"/>
        <end position="448"/>
    </location>
</feature>
<dbReference type="GO" id="GO:0005634">
    <property type="term" value="C:nucleus"/>
    <property type="evidence" value="ECO:0007669"/>
    <property type="project" value="UniProtKB-SubCell"/>
</dbReference>
<proteinExistence type="predicted"/>
<evidence type="ECO:0000259" key="4">
    <source>
        <dbReference type="PROSITE" id="PS50878"/>
    </source>
</evidence>
<gene>
    <name evidence="5" type="ORF">TRICI_005070</name>
</gene>
<protein>
    <recommendedName>
        <fullName evidence="4">Reverse transcriptase domain-containing protein</fullName>
    </recommendedName>
</protein>
<dbReference type="InterPro" id="IPR050951">
    <property type="entry name" value="Retrovirus_Pol_polyprotein"/>
</dbReference>
<evidence type="ECO:0000256" key="3">
    <source>
        <dbReference type="ARBA" id="ARBA00023268"/>
    </source>
</evidence>
<dbReference type="PANTHER" id="PTHR37984:SF5">
    <property type="entry name" value="PROTEIN NYNRIN-LIKE"/>
    <property type="match status" value="1"/>
</dbReference>
<dbReference type="Gene3D" id="1.10.340.70">
    <property type="match status" value="1"/>
</dbReference>
<dbReference type="PROSITE" id="PS50878">
    <property type="entry name" value="RT_POL"/>
    <property type="match status" value="1"/>
</dbReference>
<dbReference type="OrthoDB" id="4025440at2759"/>
<dbReference type="InterPro" id="IPR012337">
    <property type="entry name" value="RNaseH-like_sf"/>
</dbReference>
<dbReference type="FunFam" id="3.30.70.270:FF:000020">
    <property type="entry name" value="Transposon Tf2-6 polyprotein-like Protein"/>
    <property type="match status" value="1"/>
</dbReference>
<dbReference type="InterPro" id="IPR041577">
    <property type="entry name" value="RT_RNaseH_2"/>
</dbReference>
<name>A0A642UWB1_9ASCO</name>
<dbReference type="SUPFAM" id="SSF56672">
    <property type="entry name" value="DNA/RNA polymerases"/>
    <property type="match status" value="1"/>
</dbReference>
<evidence type="ECO:0000256" key="1">
    <source>
        <dbReference type="ARBA" id="ARBA00004123"/>
    </source>
</evidence>
<keyword evidence="3" id="KW-0511">Multifunctional enzyme</keyword>
<reference evidence="5" key="1">
    <citation type="journal article" date="2019" name="G3 (Bethesda)">
        <title>Genome Assemblies of Two Rare Opportunistic Yeast Pathogens: Diutina rugosa (syn. Candida rugosa) and Trichomonascus ciferrii (syn. Candida ciferrii).</title>
        <authorList>
            <person name="Mixao V."/>
            <person name="Saus E."/>
            <person name="Hansen A.P."/>
            <person name="Lass-Florl C."/>
            <person name="Gabaldon T."/>
        </authorList>
    </citation>
    <scope>NUCLEOTIDE SEQUENCE</scope>
    <source>
        <strain evidence="5">CBS 4856</strain>
    </source>
</reference>
<keyword evidence="2" id="KW-0539">Nucleus</keyword>
<dbReference type="GO" id="GO:0003676">
    <property type="term" value="F:nucleic acid binding"/>
    <property type="evidence" value="ECO:0007669"/>
    <property type="project" value="InterPro"/>
</dbReference>
<evidence type="ECO:0000313" key="6">
    <source>
        <dbReference type="Proteomes" id="UP000761534"/>
    </source>
</evidence>
<dbReference type="CDD" id="cd01647">
    <property type="entry name" value="RT_LTR"/>
    <property type="match status" value="1"/>
</dbReference>
<dbReference type="Pfam" id="PF17919">
    <property type="entry name" value="RT_RNaseH_2"/>
    <property type="match status" value="1"/>
</dbReference>
<dbReference type="AlphaFoldDB" id="A0A642UWB1"/>
<dbReference type="PANTHER" id="PTHR37984">
    <property type="entry name" value="PROTEIN CBG26694"/>
    <property type="match status" value="1"/>
</dbReference>
<dbReference type="Gene3D" id="3.30.420.10">
    <property type="entry name" value="Ribonuclease H-like superfamily/Ribonuclease H"/>
    <property type="match status" value="1"/>
</dbReference>
<dbReference type="InterPro" id="IPR041588">
    <property type="entry name" value="Integrase_H2C2"/>
</dbReference>
<evidence type="ECO:0000313" key="5">
    <source>
        <dbReference type="EMBL" id="KAA8906886.1"/>
    </source>
</evidence>
<comment type="subcellular location">
    <subcellularLocation>
        <location evidence="1">Nucleus</location>
    </subcellularLocation>
</comment>
<dbReference type="Gene3D" id="3.10.10.10">
    <property type="entry name" value="HIV Type 1 Reverse Transcriptase, subunit A, domain 1"/>
    <property type="match status" value="1"/>
</dbReference>
<dbReference type="SUPFAM" id="SSF53098">
    <property type="entry name" value="Ribonuclease H-like"/>
    <property type="match status" value="1"/>
</dbReference>
<dbReference type="Pfam" id="PF00078">
    <property type="entry name" value="RVT_1"/>
    <property type="match status" value="1"/>
</dbReference>
<dbReference type="EMBL" id="SWFS01000389">
    <property type="protein sequence ID" value="KAA8906886.1"/>
    <property type="molecule type" value="Genomic_DNA"/>
</dbReference>
<dbReference type="CDD" id="cd09274">
    <property type="entry name" value="RNase_HI_RT_Ty3"/>
    <property type="match status" value="1"/>
</dbReference>
<dbReference type="GO" id="GO:0003824">
    <property type="term" value="F:catalytic activity"/>
    <property type="evidence" value="ECO:0007669"/>
    <property type="project" value="UniProtKB-KW"/>
</dbReference>
<organism evidence="5 6">
    <name type="scientific">Trichomonascus ciferrii</name>
    <dbReference type="NCBI Taxonomy" id="44093"/>
    <lineage>
        <taxon>Eukaryota</taxon>
        <taxon>Fungi</taxon>
        <taxon>Dikarya</taxon>
        <taxon>Ascomycota</taxon>
        <taxon>Saccharomycotina</taxon>
        <taxon>Dipodascomycetes</taxon>
        <taxon>Dipodascales</taxon>
        <taxon>Trichomonascaceae</taxon>
        <taxon>Trichomonascus</taxon>
        <taxon>Trichomonascus ciferrii complex</taxon>
    </lineage>
</organism>
<dbReference type="Gene3D" id="3.30.70.270">
    <property type="match status" value="2"/>
</dbReference>
<comment type="caution">
    <text evidence="5">The sequence shown here is derived from an EMBL/GenBank/DDBJ whole genome shotgun (WGS) entry which is preliminary data.</text>
</comment>
<dbReference type="InterPro" id="IPR043128">
    <property type="entry name" value="Rev_trsase/Diguanyl_cyclase"/>
</dbReference>
<accession>A0A642UWB1</accession>